<dbReference type="InterPro" id="IPR001320">
    <property type="entry name" value="Iontro_rcpt_C"/>
</dbReference>
<protein>
    <recommendedName>
        <fullName evidence="11">Ionotropic glutamate receptor C-terminal domain-containing protein</fullName>
    </recommendedName>
</protein>
<dbReference type="GO" id="GO:0050906">
    <property type="term" value="P:detection of stimulus involved in sensory perception"/>
    <property type="evidence" value="ECO:0007669"/>
    <property type="project" value="UniProtKB-ARBA"/>
</dbReference>
<feature type="transmembrane region" description="Helical" evidence="9">
    <location>
        <begin position="557"/>
        <end position="578"/>
    </location>
</feature>
<keyword evidence="7" id="KW-0675">Receptor</keyword>
<organism evidence="12 13">
    <name type="scientific">Aquatica leii</name>
    <dbReference type="NCBI Taxonomy" id="1421715"/>
    <lineage>
        <taxon>Eukaryota</taxon>
        <taxon>Metazoa</taxon>
        <taxon>Ecdysozoa</taxon>
        <taxon>Arthropoda</taxon>
        <taxon>Hexapoda</taxon>
        <taxon>Insecta</taxon>
        <taxon>Pterygota</taxon>
        <taxon>Neoptera</taxon>
        <taxon>Endopterygota</taxon>
        <taxon>Coleoptera</taxon>
        <taxon>Polyphaga</taxon>
        <taxon>Elateriformia</taxon>
        <taxon>Elateroidea</taxon>
        <taxon>Lampyridae</taxon>
        <taxon>Luciolinae</taxon>
        <taxon>Aquatica</taxon>
    </lineage>
</organism>
<evidence type="ECO:0000259" key="11">
    <source>
        <dbReference type="Pfam" id="PF00060"/>
    </source>
</evidence>
<feature type="transmembrane region" description="Helical" evidence="9">
    <location>
        <begin position="893"/>
        <end position="912"/>
    </location>
</feature>
<evidence type="ECO:0000256" key="1">
    <source>
        <dbReference type="ARBA" id="ARBA00004651"/>
    </source>
</evidence>
<evidence type="ECO:0000256" key="5">
    <source>
        <dbReference type="ARBA" id="ARBA00022989"/>
    </source>
</evidence>
<proteinExistence type="inferred from homology"/>
<dbReference type="Gene3D" id="1.10.287.70">
    <property type="match status" value="2"/>
</dbReference>
<dbReference type="PANTHER" id="PTHR42643">
    <property type="entry name" value="IONOTROPIC RECEPTOR 20A-RELATED"/>
    <property type="match status" value="1"/>
</dbReference>
<comment type="similarity">
    <text evidence="2">Belongs to the glutamate-gated ion channel (TC 1.A.10.1) family.</text>
</comment>
<evidence type="ECO:0000313" key="13">
    <source>
        <dbReference type="Proteomes" id="UP001353858"/>
    </source>
</evidence>
<keyword evidence="5 9" id="KW-1133">Transmembrane helix</keyword>
<evidence type="ECO:0000256" key="6">
    <source>
        <dbReference type="ARBA" id="ARBA00023136"/>
    </source>
</evidence>
<evidence type="ECO:0000256" key="8">
    <source>
        <dbReference type="ARBA" id="ARBA00023180"/>
    </source>
</evidence>
<feature type="domain" description="Ionotropic glutamate receptor C-terminal" evidence="11">
    <location>
        <begin position="860"/>
        <end position="1112"/>
    </location>
</feature>
<gene>
    <name evidence="12" type="ORF">RN001_011683</name>
</gene>
<feature type="chain" id="PRO_5042939071" description="Ionotropic glutamate receptor C-terminal domain-containing protein" evidence="10">
    <location>
        <begin position="24"/>
        <end position="1133"/>
    </location>
</feature>
<keyword evidence="13" id="KW-1185">Reference proteome</keyword>
<evidence type="ECO:0000256" key="9">
    <source>
        <dbReference type="SAM" id="Phobius"/>
    </source>
</evidence>
<evidence type="ECO:0000256" key="7">
    <source>
        <dbReference type="ARBA" id="ARBA00023170"/>
    </source>
</evidence>
<dbReference type="InterPro" id="IPR052192">
    <property type="entry name" value="Insect_Ionotropic_Sensory_Rcpt"/>
</dbReference>
<dbReference type="SUPFAM" id="SSF53850">
    <property type="entry name" value="Periplasmic binding protein-like II"/>
    <property type="match status" value="1"/>
</dbReference>
<comment type="subcellular location">
    <subcellularLocation>
        <location evidence="1">Cell membrane</location>
        <topology evidence="1">Multi-pass membrane protein</topology>
    </subcellularLocation>
</comment>
<feature type="domain" description="Ionotropic glutamate receptor C-terminal" evidence="11">
    <location>
        <begin position="302"/>
        <end position="425"/>
    </location>
</feature>
<keyword evidence="10" id="KW-0732">Signal</keyword>
<keyword evidence="4 9" id="KW-0812">Transmembrane</keyword>
<reference evidence="13" key="1">
    <citation type="submission" date="2023-01" db="EMBL/GenBank/DDBJ databases">
        <title>Key to firefly adult light organ development and bioluminescence: homeobox transcription factors regulate luciferase expression and transportation to peroxisome.</title>
        <authorList>
            <person name="Fu X."/>
        </authorList>
    </citation>
    <scope>NUCLEOTIDE SEQUENCE [LARGE SCALE GENOMIC DNA]</scope>
</reference>
<feature type="transmembrane region" description="Helical" evidence="9">
    <location>
        <begin position="1102"/>
        <end position="1126"/>
    </location>
</feature>
<keyword evidence="3" id="KW-1003">Cell membrane</keyword>
<dbReference type="Pfam" id="PF00060">
    <property type="entry name" value="Lig_chan"/>
    <property type="match status" value="2"/>
</dbReference>
<evidence type="ECO:0000256" key="4">
    <source>
        <dbReference type="ARBA" id="ARBA00022692"/>
    </source>
</evidence>
<accession>A0AAN7P4M9</accession>
<keyword evidence="6 9" id="KW-0472">Membrane</keyword>
<evidence type="ECO:0000313" key="12">
    <source>
        <dbReference type="EMBL" id="KAK4875261.1"/>
    </source>
</evidence>
<comment type="caution">
    <text evidence="12">The sequence shown here is derived from an EMBL/GenBank/DDBJ whole genome shotgun (WGS) entry which is preliminary data.</text>
</comment>
<sequence>MMYTYTSLVVILCIRFHILLVAAYQNIDLDTCVSKYLNQIFHEDATLAFIYDKYVNIEIPNVIKNPYVIARCLEQTNFKLNHNAAYIIHLQKQESLNSTFAFLKLGTFWVRTQYQNSQYIIIINETSTQDLQKIFTFFWNLKIHKVLILTQQKSNYETSVQIHTSNPFCKENNCGTFVNVIRSQNCNGNVSFDFSKKYIDINNCNITLLSTVLENDPTKTLIINFMTELAKHVNGKFTVKYASGRNEIINLLMQPTIAITTSSSNPSKFDLSNIAFRYKAIVVVNGGDIISPIKYLFIIFKLEVWIMIFVSIGLTALALWLILSFDKKRFTVSKLGKCVLDVFLATIWGYFVTIPKNIKPRYIIICYLVYQLHIQTGFTSNLVTILTTPQYKPGIQNLEELIISNLSITTFALAEELFFQRVERSNNSYSKMKNQIRYMNTSALERANLLSYKNCALLELELEFNSVEFKVGEKFHVNRIDTDLVTGTLRTYYAMGSGHYFLETLNSFMRNMEESGIAQKNITKIYDDYKVKPRFKDLVSLNLKHLLNRTIRRQVKMYLRCCFISLCILSNYFLVVAYQNNKLDTCIVKLIDQMFNKDETIAFIYDKLVEIETPKVIKNPYVIARCTGPIRSKLDRNAAYLMHLQKQELLNTTLTFLNSSTFWIHRHSPNSQYVVIIEDQTTINLKKIFTFFWNLKIHKVVVLTQHNSDNQTFVKVHTSNPYYEENDCGAYANVINSQDCDKKILINFAKIHKNLNGCTITLFGHRPIEHNYFVMFYINFFKRLAKKINGKFEFNYTINKAAALDIMAKPIIGLSLVTEKSPLTQVCDFSDTAVINQLIIIVKGGEIVSPVKTLFVIFKIEVWIMILVSIGMTSLTFWLISSLDKNQFSISNLGQILVQVFSATIWGVFASVPKTLKGRCIFICYLVYYIHIQTGFTSNLVTVLTTPQYQPGITNLEQLVEFNVTIITDIEEFYFSNVGKPNSIYSKIKKQLIHMELPHEKMIQLLNSRNYALLLADIDVEHFKHVVGGHVHINRIKTDTVAGHVRVSYIMTLGHFFIETLNSFIRSMEESGITQRNMKKMYEQNTVPPKVKKLVSLNLKHLLCAFTFLLFGLAIASVVFIIEIIISRNRAHK</sequence>
<dbReference type="EMBL" id="JARPUR010000005">
    <property type="protein sequence ID" value="KAK4875261.1"/>
    <property type="molecule type" value="Genomic_DNA"/>
</dbReference>
<dbReference type="GO" id="GO:0005886">
    <property type="term" value="C:plasma membrane"/>
    <property type="evidence" value="ECO:0007669"/>
    <property type="project" value="UniProtKB-SubCell"/>
</dbReference>
<dbReference type="Proteomes" id="UP001353858">
    <property type="component" value="Unassembled WGS sequence"/>
</dbReference>
<evidence type="ECO:0000256" key="3">
    <source>
        <dbReference type="ARBA" id="ARBA00022475"/>
    </source>
</evidence>
<evidence type="ECO:0000256" key="10">
    <source>
        <dbReference type="SAM" id="SignalP"/>
    </source>
</evidence>
<dbReference type="PANTHER" id="PTHR42643:SF24">
    <property type="entry name" value="IONOTROPIC RECEPTOR 60A"/>
    <property type="match status" value="1"/>
</dbReference>
<dbReference type="GO" id="GO:0015276">
    <property type="term" value="F:ligand-gated monoatomic ion channel activity"/>
    <property type="evidence" value="ECO:0007669"/>
    <property type="project" value="InterPro"/>
</dbReference>
<feature type="transmembrane region" description="Helical" evidence="9">
    <location>
        <begin position="304"/>
        <end position="323"/>
    </location>
</feature>
<dbReference type="AlphaFoldDB" id="A0AAN7P4M9"/>
<feature type="transmembrane region" description="Helical" evidence="9">
    <location>
        <begin position="862"/>
        <end position="881"/>
    </location>
</feature>
<feature type="signal peptide" evidence="10">
    <location>
        <begin position="1"/>
        <end position="23"/>
    </location>
</feature>
<keyword evidence="8" id="KW-0325">Glycoprotein</keyword>
<name>A0AAN7P4M9_9COLE</name>
<evidence type="ECO:0000256" key="2">
    <source>
        <dbReference type="ARBA" id="ARBA00008685"/>
    </source>
</evidence>